<organism evidence="1">
    <name type="scientific">Arundo donax</name>
    <name type="common">Giant reed</name>
    <name type="synonym">Donax arundinaceus</name>
    <dbReference type="NCBI Taxonomy" id="35708"/>
    <lineage>
        <taxon>Eukaryota</taxon>
        <taxon>Viridiplantae</taxon>
        <taxon>Streptophyta</taxon>
        <taxon>Embryophyta</taxon>
        <taxon>Tracheophyta</taxon>
        <taxon>Spermatophyta</taxon>
        <taxon>Magnoliopsida</taxon>
        <taxon>Liliopsida</taxon>
        <taxon>Poales</taxon>
        <taxon>Poaceae</taxon>
        <taxon>PACMAD clade</taxon>
        <taxon>Arundinoideae</taxon>
        <taxon>Arundineae</taxon>
        <taxon>Arundo</taxon>
    </lineage>
</organism>
<name>A0A0A9APV3_ARUDO</name>
<reference evidence="1" key="1">
    <citation type="submission" date="2014-09" db="EMBL/GenBank/DDBJ databases">
        <authorList>
            <person name="Magalhaes I.L.F."/>
            <person name="Oliveira U."/>
            <person name="Santos F.R."/>
            <person name="Vidigal T.H.D.A."/>
            <person name="Brescovit A.D."/>
            <person name="Santos A.J."/>
        </authorList>
    </citation>
    <scope>NUCLEOTIDE SEQUENCE</scope>
    <source>
        <tissue evidence="1">Shoot tissue taken approximately 20 cm above the soil surface</tissue>
    </source>
</reference>
<proteinExistence type="predicted"/>
<dbReference type="AlphaFoldDB" id="A0A0A9APV3"/>
<dbReference type="EMBL" id="GBRH01244774">
    <property type="protein sequence ID" value="JAD53121.1"/>
    <property type="molecule type" value="Transcribed_RNA"/>
</dbReference>
<protein>
    <submittedName>
        <fullName evidence="1">Uncharacterized protein</fullName>
    </submittedName>
</protein>
<reference evidence="1" key="2">
    <citation type="journal article" date="2015" name="Data Brief">
        <title>Shoot transcriptome of the giant reed, Arundo donax.</title>
        <authorList>
            <person name="Barrero R.A."/>
            <person name="Guerrero F.D."/>
            <person name="Moolhuijzen P."/>
            <person name="Goolsby J.A."/>
            <person name="Tidwell J."/>
            <person name="Bellgard S.E."/>
            <person name="Bellgard M.I."/>
        </authorList>
    </citation>
    <scope>NUCLEOTIDE SEQUENCE</scope>
    <source>
        <tissue evidence="1">Shoot tissue taken approximately 20 cm above the soil surface</tissue>
    </source>
</reference>
<evidence type="ECO:0000313" key="1">
    <source>
        <dbReference type="EMBL" id="JAD53121.1"/>
    </source>
</evidence>
<accession>A0A0A9APV3</accession>
<sequence length="48" mass="5816">MSWLALMRTIVPSSTCKVWQRQFTSIIKYRYAIRHEEQKFSLGFMKSM</sequence>